<dbReference type="Pfam" id="PF12776">
    <property type="entry name" value="Myb_DNA-bind_3"/>
    <property type="match status" value="1"/>
</dbReference>
<feature type="compositionally biased region" description="Basic and acidic residues" evidence="3">
    <location>
        <begin position="684"/>
        <end position="695"/>
    </location>
</feature>
<protein>
    <recommendedName>
        <fullName evidence="10">MULE transposase domain-containing protein</fullName>
    </recommendedName>
</protein>
<feature type="domain" description="PB1-like" evidence="7">
    <location>
        <begin position="70"/>
        <end position="167"/>
    </location>
</feature>
<evidence type="ECO:0000259" key="7">
    <source>
        <dbReference type="Pfam" id="PF26130"/>
    </source>
</evidence>
<dbReference type="PANTHER" id="PTHR31973:SF190">
    <property type="entry name" value="MULE TRANSPOSASE DOMAIN-CONTAINING PROTEIN"/>
    <property type="match status" value="1"/>
</dbReference>
<dbReference type="AlphaFoldDB" id="A0A9R1WM95"/>
<evidence type="ECO:0000259" key="6">
    <source>
        <dbReference type="Pfam" id="PF13359"/>
    </source>
</evidence>
<comment type="caution">
    <text evidence="8">The sequence shown here is derived from an EMBL/GenBank/DDBJ whole genome shotgun (WGS) entry which is preliminary data.</text>
</comment>
<dbReference type="InterPro" id="IPR018289">
    <property type="entry name" value="MULE_transposase_dom"/>
</dbReference>
<accession>A0A9R1WM95</accession>
<dbReference type="InterPro" id="IPR024752">
    <property type="entry name" value="Myb/SANT-like_dom"/>
</dbReference>
<feature type="domain" description="MULE transposase" evidence="4">
    <location>
        <begin position="1032"/>
        <end position="1114"/>
    </location>
</feature>
<evidence type="ECO:0000313" key="8">
    <source>
        <dbReference type="EMBL" id="KAJ0226248.1"/>
    </source>
</evidence>
<dbReference type="GO" id="GO:0046872">
    <property type="term" value="F:metal ion binding"/>
    <property type="evidence" value="ECO:0007669"/>
    <property type="project" value="UniProtKB-KW"/>
</dbReference>
<dbReference type="Pfam" id="PF26130">
    <property type="entry name" value="PB1-like"/>
    <property type="match status" value="1"/>
</dbReference>
<dbReference type="Pfam" id="PF10551">
    <property type="entry name" value="MULE"/>
    <property type="match status" value="1"/>
</dbReference>
<dbReference type="InterPro" id="IPR058594">
    <property type="entry name" value="PB1-like_dom_pln"/>
</dbReference>
<reference evidence="8 9" key="1">
    <citation type="journal article" date="2017" name="Nat. Commun.">
        <title>Genome assembly with in vitro proximity ligation data and whole-genome triplication in lettuce.</title>
        <authorList>
            <person name="Reyes-Chin-Wo S."/>
            <person name="Wang Z."/>
            <person name="Yang X."/>
            <person name="Kozik A."/>
            <person name="Arikit S."/>
            <person name="Song C."/>
            <person name="Xia L."/>
            <person name="Froenicke L."/>
            <person name="Lavelle D.O."/>
            <person name="Truco M.J."/>
            <person name="Xia R."/>
            <person name="Zhu S."/>
            <person name="Xu C."/>
            <person name="Xu H."/>
            <person name="Xu X."/>
            <person name="Cox K."/>
            <person name="Korf I."/>
            <person name="Meyers B.C."/>
            <person name="Michelmore R.W."/>
        </authorList>
    </citation>
    <scope>NUCLEOTIDE SEQUENCE [LARGE SCALE GENOMIC DNA]</scope>
    <source>
        <strain evidence="9">cv. Salinas</strain>
        <tissue evidence="8">Seedlings</tissue>
    </source>
</reference>
<dbReference type="InterPro" id="IPR027806">
    <property type="entry name" value="HARBI1_dom"/>
</dbReference>
<feature type="domain" description="DDE Tnp4" evidence="6">
    <location>
        <begin position="759"/>
        <end position="874"/>
    </location>
</feature>
<dbReference type="PANTHER" id="PTHR31973">
    <property type="entry name" value="POLYPROTEIN, PUTATIVE-RELATED"/>
    <property type="match status" value="1"/>
</dbReference>
<gene>
    <name evidence="8" type="ORF">LSAT_V11C100017680</name>
</gene>
<evidence type="ECO:0000259" key="5">
    <source>
        <dbReference type="Pfam" id="PF12776"/>
    </source>
</evidence>
<evidence type="ECO:0000313" key="9">
    <source>
        <dbReference type="Proteomes" id="UP000235145"/>
    </source>
</evidence>
<name>A0A9R1WM95_LACSA</name>
<evidence type="ECO:0008006" key="10">
    <source>
        <dbReference type="Google" id="ProtNLM"/>
    </source>
</evidence>
<keyword evidence="2" id="KW-0479">Metal-binding</keyword>
<evidence type="ECO:0000256" key="3">
    <source>
        <dbReference type="SAM" id="MobiDB-lite"/>
    </source>
</evidence>
<comment type="cofactor">
    <cofactor evidence="1">
        <name>a divalent metal cation</name>
        <dbReference type="ChEBI" id="CHEBI:60240"/>
    </cofactor>
</comment>
<feature type="region of interest" description="Disordered" evidence="3">
    <location>
        <begin position="676"/>
        <end position="703"/>
    </location>
</feature>
<sequence>MCLAAIYITPRNHPFLFSSGFSSSSLQNIKRKLGFSFSSFAIVLTLWNVRSKFSENPDLIKAYVELSSFCTFKIHHGGMFTKYPGRRYVGGSIDYVDYVDMDVFSVHELDDMMKEIGYINGEPIYYHFLIPEIEIDYGLLPLGNNSDVLLLSKHVANHKEIMVYTEHGTTRLHAYFISPNKVVSEEINEPISPELNRKKFTSTKVGSCSRKMDLNENYDFSRSVVPFGHFDRDVVKDVRVHPASEELNKAQDVVPSEDFDPFFYMDHNDYQQMGENEEIGDVISDETSTDGSISDDSDFLVDELNMVEDVEVNMKDFHSGVYSFPNLDNHQSFNAPDVTVDEDLEVIDTQLFESTGVEEDERKKLMRRLNKPTTCSSGVVHETAFHLGQIFKSSSEVKDYIKMHSIRTRRNIYFSKNDKKKRIRAKCRGVVPKMTGGPWTKSRIKCKDKTVSSQKATCPWVVLISRSDEESDWMVKTLVHEHRCVQSRSIKECTSKGVFDKCLTGSSQQIGLTRMLVWNESEDKTFLDACINELTTNGREGSGLKASSWKTIREKLINEHGKEVDQKQMRNHFDYYKSKYVAWVKLKNKTGNIYDPIKNKFSLTDEQWKEEGKLNKFVLSLKTKPLLFPDLCTQLFEGLTSTGSQSWGPSSTLPCPVEEFSPHDFDDDVLMETSTQHVGASEESSGRSKNKEVGGNKRVGGKKRDARALEVEEEIVKIVRSSMVSDGEVVAFLLLVFYWLRSNRRKLIRIHRIRDNDSSGIAHDSRVLKEVAFNSTSGFPFPPPDKYYLCDAAYTNTHGFMAPYRNTRYWLADFRRGRPLTREERFNHAHAQLRNVIERAYGVLKVRFPILKQMAPYPFTVQRDIVIACVAVHNFIRKYNIEDDLFRNFEEDTMVTPDIQDVQSNNRISYPIRISYPDRPFSVSTFSIGNYQMRPKFLTTIILQEVEGNPTIPVKALCVELQKIYEVGMSRMKVFRAKQLAQKHVYGDYQKQYSLLRDYVLELQQCNPGTIVKIDVYSEPNADLETRMFKRIYVLTVVGLDSNNRIYPLAYAIVEAENKSSWSWFLECLGEDLELSTNSNFTFISDRQKGILSAIANLLPSAEHRFCLRHIHENMKLQWRGKEHRDHLWECATATTVRHFDRFKEDLHFDRFL</sequence>
<evidence type="ECO:0000256" key="1">
    <source>
        <dbReference type="ARBA" id="ARBA00001968"/>
    </source>
</evidence>
<organism evidence="8 9">
    <name type="scientific">Lactuca sativa</name>
    <name type="common">Garden lettuce</name>
    <dbReference type="NCBI Taxonomy" id="4236"/>
    <lineage>
        <taxon>Eukaryota</taxon>
        <taxon>Viridiplantae</taxon>
        <taxon>Streptophyta</taxon>
        <taxon>Embryophyta</taxon>
        <taxon>Tracheophyta</taxon>
        <taxon>Spermatophyta</taxon>
        <taxon>Magnoliopsida</taxon>
        <taxon>eudicotyledons</taxon>
        <taxon>Gunneridae</taxon>
        <taxon>Pentapetalae</taxon>
        <taxon>asterids</taxon>
        <taxon>campanulids</taxon>
        <taxon>Asterales</taxon>
        <taxon>Asteraceae</taxon>
        <taxon>Cichorioideae</taxon>
        <taxon>Cichorieae</taxon>
        <taxon>Lactucinae</taxon>
        <taxon>Lactuca</taxon>
    </lineage>
</organism>
<evidence type="ECO:0000256" key="2">
    <source>
        <dbReference type="ARBA" id="ARBA00022723"/>
    </source>
</evidence>
<feature type="domain" description="Myb/SANT-like" evidence="5">
    <location>
        <begin position="518"/>
        <end position="610"/>
    </location>
</feature>
<evidence type="ECO:0000259" key="4">
    <source>
        <dbReference type="Pfam" id="PF10551"/>
    </source>
</evidence>
<proteinExistence type="predicted"/>
<dbReference type="Proteomes" id="UP000235145">
    <property type="component" value="Unassembled WGS sequence"/>
</dbReference>
<dbReference type="EMBL" id="NBSK02000001">
    <property type="protein sequence ID" value="KAJ0226248.1"/>
    <property type="molecule type" value="Genomic_DNA"/>
</dbReference>
<keyword evidence="9" id="KW-1185">Reference proteome</keyword>
<dbReference type="Pfam" id="PF13359">
    <property type="entry name" value="DDE_Tnp_4"/>
    <property type="match status" value="1"/>
</dbReference>